<sequence length="222" mass="23938">MAHALRRISYATCDPDCCQFAFLAREPKAQPNVQYCHAFVTKTPEEAENLNNLVGEAFRIAYAQQRALLENRRAVAQTQTSSLTTEDTAVIATSPHPHLQQPLPAPPPPMASNPVPEADSGIATTDAASLRRKIDMVGYLAADLGLSSSESAPRGVKPCSLRVTSDNDAADDADKETHVKPCQGVGRLLFRPVLTSSSQSHCCQSLKDIATSTPNKCDKTHK</sequence>
<dbReference type="InterPro" id="IPR006020">
    <property type="entry name" value="PTB/PI_dom"/>
</dbReference>
<dbReference type="PROSITE" id="PS01179">
    <property type="entry name" value="PID"/>
    <property type="match status" value="1"/>
</dbReference>
<dbReference type="OrthoDB" id="10013007at2759"/>
<dbReference type="EMBL" id="UYWX01021513">
    <property type="protein sequence ID" value="VDM35273.1"/>
    <property type="molecule type" value="Genomic_DNA"/>
</dbReference>
<evidence type="ECO:0000313" key="3">
    <source>
        <dbReference type="Proteomes" id="UP000274429"/>
    </source>
</evidence>
<keyword evidence="3" id="KW-1185">Reference proteome</keyword>
<dbReference type="Gene3D" id="2.30.29.30">
    <property type="entry name" value="Pleckstrin-homology domain (PH domain)/Phosphotyrosine-binding domain (PTB)"/>
    <property type="match status" value="1"/>
</dbReference>
<dbReference type="Proteomes" id="UP000274429">
    <property type="component" value="Unassembled WGS sequence"/>
</dbReference>
<evidence type="ECO:0000313" key="2">
    <source>
        <dbReference type="EMBL" id="VDM35273.1"/>
    </source>
</evidence>
<evidence type="ECO:0000313" key="4">
    <source>
        <dbReference type="WBParaSite" id="TTAC_0001030801-mRNA-1"/>
    </source>
</evidence>
<dbReference type="AlphaFoldDB" id="A0A0R3X9T3"/>
<name>A0A0R3X9T3_HYDTA</name>
<protein>
    <submittedName>
        <fullName evidence="4">PID domain-containing protein</fullName>
    </submittedName>
</protein>
<organism evidence="4">
    <name type="scientific">Hydatigena taeniaeformis</name>
    <name type="common">Feline tapeworm</name>
    <name type="synonym">Taenia taeniaeformis</name>
    <dbReference type="NCBI Taxonomy" id="6205"/>
    <lineage>
        <taxon>Eukaryota</taxon>
        <taxon>Metazoa</taxon>
        <taxon>Spiralia</taxon>
        <taxon>Lophotrochozoa</taxon>
        <taxon>Platyhelminthes</taxon>
        <taxon>Cestoda</taxon>
        <taxon>Eucestoda</taxon>
        <taxon>Cyclophyllidea</taxon>
        <taxon>Taeniidae</taxon>
        <taxon>Hydatigera</taxon>
    </lineage>
</organism>
<accession>A0A0R3X9T3</accession>
<dbReference type="WBParaSite" id="TTAC_0001030801-mRNA-1">
    <property type="protein sequence ID" value="TTAC_0001030801-mRNA-1"/>
    <property type="gene ID" value="TTAC_0001030801"/>
</dbReference>
<reference evidence="4" key="1">
    <citation type="submission" date="2017-02" db="UniProtKB">
        <authorList>
            <consortium name="WormBaseParasite"/>
        </authorList>
    </citation>
    <scope>IDENTIFICATION</scope>
</reference>
<dbReference type="InterPro" id="IPR011993">
    <property type="entry name" value="PH-like_dom_sf"/>
</dbReference>
<feature type="domain" description="PID" evidence="1">
    <location>
        <begin position="3"/>
        <end position="64"/>
    </location>
</feature>
<reference evidence="2 3" key="2">
    <citation type="submission" date="2018-11" db="EMBL/GenBank/DDBJ databases">
        <authorList>
            <consortium name="Pathogen Informatics"/>
        </authorList>
    </citation>
    <scope>NUCLEOTIDE SEQUENCE [LARGE SCALE GENOMIC DNA]</scope>
</reference>
<gene>
    <name evidence="2" type="ORF">TTAC_LOCUS10293</name>
</gene>
<dbReference type="SUPFAM" id="SSF50729">
    <property type="entry name" value="PH domain-like"/>
    <property type="match status" value="1"/>
</dbReference>
<dbReference type="PANTHER" id="PTHR15832:SF2">
    <property type="entry name" value="SH2 DOMAIN-CONTAINING PROTEIN"/>
    <property type="match status" value="1"/>
</dbReference>
<dbReference type="Pfam" id="PF00640">
    <property type="entry name" value="PID"/>
    <property type="match status" value="1"/>
</dbReference>
<proteinExistence type="predicted"/>
<evidence type="ECO:0000259" key="1">
    <source>
        <dbReference type="PROSITE" id="PS01179"/>
    </source>
</evidence>
<dbReference type="PANTHER" id="PTHR15832">
    <property type="entry name" value="SHC (SRC HOMOLOGY DOMAIN C-TERMINAL) ADAPTOR HOMOLOG"/>
    <property type="match status" value="1"/>
</dbReference>